<evidence type="ECO:0000256" key="5">
    <source>
        <dbReference type="ARBA" id="ARBA00022833"/>
    </source>
</evidence>
<sequence>MATKNDHSDVKHVVDEKHYDYLKEKFWEFLENGYFTDIIIITDKDVNYEKKVHGIILKCFSKLSDWEKDTENGYNLKKPLLLHHTIDMIECIINLLYFGKCIVPVKALPLFMDLANSLKVSQISVYDERGSDYFVYLMHHKQKLLNYLCFIKKNYINCDMNIVSMELRFLPVHSTILAAYSKKFFHCFINRIKDTNSILLFVPMNVEKIGLILELCYFGQVTFAESASNELYEVASFIGIERFIEKCKLSRKKHTFNDEENDFRLVKPPVNSKPEIINKIKENNSHYVYVWTYNRCYIFPFLCVQLLNFLSAFDEVKENQFDIIVFVKNIPNCTIKKFISCLYNWEFKTEIRLLIDLFGLNWPTPQKDIPSSESDITVNNDLPHNTTTMYASNLDDLRLICEKVFKEECNKGEKIIQLFTCQTCEEQFLSWRAYRFHCKEHRRQGYLCEECGRFVRPNIFLDHSARHKASQNNECKHCFKQFSNAYRLKQHQSSCILEKCPKCNKRVQKLTMNDHIAKHTMGFQCPYCKQNFTSSQWLKTHLIKQKFLKPVKCVYCQRIFIHKCHLKDHIDREHLPVACTFCPETFKSEGKRNKHFMIKHSKKQIRCSVCNKLFSNFSSLKVHERFHSGEKPFKCKICYKKFSRYDTMHYHIQQTHEKRKYICPICKKDYSSKSYFTEHCSTNHQKSIDPDLCLVKCDNIPIVFHEEPVNAIKQCNEKINLENDKDYRTWLANKKITHNCTICRAEYTNFIDLMLHLDTHLSGQ</sequence>
<dbReference type="GO" id="GO:0003700">
    <property type="term" value="F:DNA-binding transcription factor activity"/>
    <property type="evidence" value="ECO:0007669"/>
    <property type="project" value="TreeGrafter"/>
</dbReference>
<protein>
    <submittedName>
        <fullName evidence="13">Uncharacterized protein</fullName>
    </submittedName>
</protein>
<dbReference type="FunFam" id="3.30.160.60:FF:000965">
    <property type="entry name" value="Neurotrophin receptor-interacting factor homolog"/>
    <property type="match status" value="1"/>
</dbReference>
<dbReference type="Proteomes" id="UP001152798">
    <property type="component" value="Chromosome 4"/>
</dbReference>
<keyword evidence="5" id="KW-0862">Zinc</keyword>
<feature type="domain" description="C2H2-type" evidence="12">
    <location>
        <begin position="605"/>
        <end position="632"/>
    </location>
</feature>
<dbReference type="GO" id="GO:0008270">
    <property type="term" value="F:zinc ion binding"/>
    <property type="evidence" value="ECO:0007669"/>
    <property type="project" value="UniProtKB-KW"/>
</dbReference>
<dbReference type="Pfam" id="PF00651">
    <property type="entry name" value="BTB"/>
    <property type="match status" value="1"/>
</dbReference>
<dbReference type="SUPFAM" id="SSF57667">
    <property type="entry name" value="beta-beta-alpha zinc fingers"/>
    <property type="match status" value="2"/>
</dbReference>
<feature type="domain" description="C2H2-type" evidence="12">
    <location>
        <begin position="523"/>
        <end position="550"/>
    </location>
</feature>
<keyword evidence="3" id="KW-0677">Repeat</keyword>
<dbReference type="PANTHER" id="PTHR24390">
    <property type="entry name" value="ZINC FINGER PROTEIN"/>
    <property type="match status" value="1"/>
</dbReference>
<keyword evidence="4 10" id="KW-0863">Zinc-finger</keyword>
<dbReference type="AlphaFoldDB" id="A0A9P0HE42"/>
<dbReference type="GO" id="GO:0005634">
    <property type="term" value="C:nucleus"/>
    <property type="evidence" value="ECO:0007669"/>
    <property type="project" value="UniProtKB-SubCell"/>
</dbReference>
<keyword evidence="7" id="KW-0238">DNA-binding</keyword>
<evidence type="ECO:0000256" key="8">
    <source>
        <dbReference type="ARBA" id="ARBA00023163"/>
    </source>
</evidence>
<dbReference type="InterPro" id="IPR011333">
    <property type="entry name" value="SKP1/BTB/POZ_sf"/>
</dbReference>
<dbReference type="OrthoDB" id="6365676at2759"/>
<dbReference type="SMART" id="SM00355">
    <property type="entry name" value="ZnF_C2H2"/>
    <property type="match status" value="11"/>
</dbReference>
<evidence type="ECO:0000256" key="2">
    <source>
        <dbReference type="ARBA" id="ARBA00022723"/>
    </source>
</evidence>
<dbReference type="Gene3D" id="3.30.160.60">
    <property type="entry name" value="Classic Zinc Finger"/>
    <property type="match status" value="3"/>
</dbReference>
<evidence type="ECO:0000259" key="11">
    <source>
        <dbReference type="PROSITE" id="PS50097"/>
    </source>
</evidence>
<evidence type="ECO:0000256" key="6">
    <source>
        <dbReference type="ARBA" id="ARBA00023015"/>
    </source>
</evidence>
<dbReference type="PANTHER" id="PTHR24390:SF79">
    <property type="entry name" value="ASPARAGINE-RICH ZINC FINGER PROTEIN AZF1"/>
    <property type="match status" value="1"/>
</dbReference>
<dbReference type="EMBL" id="OV725080">
    <property type="protein sequence ID" value="CAH1400336.1"/>
    <property type="molecule type" value="Genomic_DNA"/>
</dbReference>
<keyword evidence="14" id="KW-1185">Reference proteome</keyword>
<feature type="domain" description="BTB" evidence="11">
    <location>
        <begin position="158"/>
        <end position="225"/>
    </location>
</feature>
<organism evidence="13 14">
    <name type="scientific">Nezara viridula</name>
    <name type="common">Southern green stink bug</name>
    <name type="synonym">Cimex viridulus</name>
    <dbReference type="NCBI Taxonomy" id="85310"/>
    <lineage>
        <taxon>Eukaryota</taxon>
        <taxon>Metazoa</taxon>
        <taxon>Ecdysozoa</taxon>
        <taxon>Arthropoda</taxon>
        <taxon>Hexapoda</taxon>
        <taxon>Insecta</taxon>
        <taxon>Pterygota</taxon>
        <taxon>Neoptera</taxon>
        <taxon>Paraneoptera</taxon>
        <taxon>Hemiptera</taxon>
        <taxon>Heteroptera</taxon>
        <taxon>Panheteroptera</taxon>
        <taxon>Pentatomomorpha</taxon>
        <taxon>Pentatomoidea</taxon>
        <taxon>Pentatomidae</taxon>
        <taxon>Pentatominae</taxon>
        <taxon>Nezara</taxon>
    </lineage>
</organism>
<keyword evidence="9" id="KW-0539">Nucleus</keyword>
<name>A0A9P0HE42_NEZVI</name>
<evidence type="ECO:0000256" key="9">
    <source>
        <dbReference type="ARBA" id="ARBA00023242"/>
    </source>
</evidence>
<evidence type="ECO:0000313" key="13">
    <source>
        <dbReference type="EMBL" id="CAH1400336.1"/>
    </source>
</evidence>
<keyword evidence="6" id="KW-0805">Transcription regulation</keyword>
<dbReference type="InterPro" id="IPR000210">
    <property type="entry name" value="BTB/POZ_dom"/>
</dbReference>
<dbReference type="Pfam" id="PF00096">
    <property type="entry name" value="zf-C2H2"/>
    <property type="match status" value="1"/>
</dbReference>
<dbReference type="Gene3D" id="3.30.710.10">
    <property type="entry name" value="Potassium Channel Kv1.1, Chain A"/>
    <property type="match status" value="2"/>
</dbReference>
<evidence type="ECO:0000256" key="4">
    <source>
        <dbReference type="ARBA" id="ARBA00022771"/>
    </source>
</evidence>
<keyword evidence="8" id="KW-0804">Transcription</keyword>
<accession>A0A9P0HE42</accession>
<keyword evidence="2" id="KW-0479">Metal-binding</keyword>
<feature type="domain" description="C2H2-type" evidence="12">
    <location>
        <begin position="633"/>
        <end position="661"/>
    </location>
</feature>
<gene>
    <name evidence="13" type="ORF">NEZAVI_LOCUS9599</name>
</gene>
<dbReference type="PROSITE" id="PS50097">
    <property type="entry name" value="BTB"/>
    <property type="match status" value="1"/>
</dbReference>
<evidence type="ECO:0000256" key="1">
    <source>
        <dbReference type="ARBA" id="ARBA00004123"/>
    </source>
</evidence>
<evidence type="ECO:0000256" key="10">
    <source>
        <dbReference type="PROSITE-ProRule" id="PRU00042"/>
    </source>
</evidence>
<dbReference type="Pfam" id="PF13894">
    <property type="entry name" value="zf-C2H2_4"/>
    <property type="match status" value="1"/>
</dbReference>
<dbReference type="GO" id="GO:0000978">
    <property type="term" value="F:RNA polymerase II cis-regulatory region sequence-specific DNA binding"/>
    <property type="evidence" value="ECO:0007669"/>
    <property type="project" value="TreeGrafter"/>
</dbReference>
<comment type="subcellular location">
    <subcellularLocation>
        <location evidence="1">Nucleus</location>
    </subcellularLocation>
</comment>
<dbReference type="PROSITE" id="PS50157">
    <property type="entry name" value="ZINC_FINGER_C2H2_2"/>
    <property type="match status" value="3"/>
</dbReference>
<evidence type="ECO:0000259" key="12">
    <source>
        <dbReference type="PROSITE" id="PS50157"/>
    </source>
</evidence>
<dbReference type="SUPFAM" id="SSF54695">
    <property type="entry name" value="POZ domain"/>
    <property type="match status" value="1"/>
</dbReference>
<reference evidence="13" key="1">
    <citation type="submission" date="2022-01" db="EMBL/GenBank/DDBJ databases">
        <authorList>
            <person name="King R."/>
        </authorList>
    </citation>
    <scope>NUCLEOTIDE SEQUENCE</scope>
</reference>
<proteinExistence type="predicted"/>
<dbReference type="InterPro" id="IPR036236">
    <property type="entry name" value="Znf_C2H2_sf"/>
</dbReference>
<evidence type="ECO:0000256" key="3">
    <source>
        <dbReference type="ARBA" id="ARBA00022737"/>
    </source>
</evidence>
<evidence type="ECO:0000313" key="14">
    <source>
        <dbReference type="Proteomes" id="UP001152798"/>
    </source>
</evidence>
<dbReference type="GO" id="GO:0006357">
    <property type="term" value="P:regulation of transcription by RNA polymerase II"/>
    <property type="evidence" value="ECO:0007669"/>
    <property type="project" value="TreeGrafter"/>
</dbReference>
<dbReference type="InterPro" id="IPR013087">
    <property type="entry name" value="Znf_C2H2_type"/>
</dbReference>
<dbReference type="PROSITE" id="PS00028">
    <property type="entry name" value="ZINC_FINGER_C2H2_1"/>
    <property type="match status" value="6"/>
</dbReference>
<evidence type="ECO:0000256" key="7">
    <source>
        <dbReference type="ARBA" id="ARBA00023125"/>
    </source>
</evidence>